<evidence type="ECO:0000313" key="2">
    <source>
        <dbReference type="EMBL" id="PQA35541.1"/>
    </source>
</evidence>
<dbReference type="AlphaFoldDB" id="A0A2P6AR99"/>
<dbReference type="InterPro" id="IPR046494">
    <property type="entry name" value="DUF6587"/>
</dbReference>
<name>A0A2P6AR99_9GAMM</name>
<keyword evidence="3" id="KW-1185">Reference proteome</keyword>
<organism evidence="2 3">
    <name type="scientific">Amnimonas aquatica</name>
    <dbReference type="NCBI Taxonomy" id="2094561"/>
    <lineage>
        <taxon>Bacteria</taxon>
        <taxon>Pseudomonadati</taxon>
        <taxon>Pseudomonadota</taxon>
        <taxon>Gammaproteobacteria</taxon>
        <taxon>Moraxellales</taxon>
        <taxon>Moraxellaceae</taxon>
        <taxon>Amnimonas</taxon>
    </lineage>
</organism>
<reference evidence="3" key="1">
    <citation type="submission" date="2018-02" db="EMBL/GenBank/DDBJ databases">
        <title>Genome sequencing of Solimonas sp. HR-BB.</title>
        <authorList>
            <person name="Lee Y."/>
            <person name="Jeon C.O."/>
        </authorList>
    </citation>
    <scope>NUCLEOTIDE SEQUENCE [LARGE SCALE GENOMIC DNA]</scope>
    <source>
        <strain evidence="3">HR-E</strain>
    </source>
</reference>
<protein>
    <submittedName>
        <fullName evidence="2">Uncharacterized protein</fullName>
    </submittedName>
</protein>
<feature type="compositionally biased region" description="Low complexity" evidence="1">
    <location>
        <begin position="72"/>
        <end position="83"/>
    </location>
</feature>
<evidence type="ECO:0000313" key="3">
    <source>
        <dbReference type="Proteomes" id="UP000243900"/>
    </source>
</evidence>
<evidence type="ECO:0000256" key="1">
    <source>
        <dbReference type="SAM" id="MobiDB-lite"/>
    </source>
</evidence>
<accession>A0A2P6AR99</accession>
<feature type="region of interest" description="Disordered" evidence="1">
    <location>
        <begin position="72"/>
        <end position="100"/>
    </location>
</feature>
<dbReference type="Pfam" id="PF20228">
    <property type="entry name" value="DUF6587"/>
    <property type="match status" value="1"/>
</dbReference>
<proteinExistence type="predicted"/>
<sequence length="100" mass="10551">MNELLQWGLVSLVLAWSLLQLVRKLLPGTSRAWQGLLADTATRRGWARFGRWLQPAGGGAGCDSGCGSGCDSCGDSGSPSDAPATPVQWRPAARPEKTGR</sequence>
<comment type="caution">
    <text evidence="2">The sequence shown here is derived from an EMBL/GenBank/DDBJ whole genome shotgun (WGS) entry which is preliminary data.</text>
</comment>
<dbReference type="Proteomes" id="UP000243900">
    <property type="component" value="Unassembled WGS sequence"/>
</dbReference>
<gene>
    <name evidence="2" type="ORF">C5O18_08090</name>
</gene>
<dbReference type="EMBL" id="PTQZ01000216">
    <property type="protein sequence ID" value="PQA35541.1"/>
    <property type="molecule type" value="Genomic_DNA"/>
</dbReference>